<organism evidence="6 7">
    <name type="scientific">Robbsia betulipollinis</name>
    <dbReference type="NCBI Taxonomy" id="2981849"/>
    <lineage>
        <taxon>Bacteria</taxon>
        <taxon>Pseudomonadati</taxon>
        <taxon>Pseudomonadota</taxon>
        <taxon>Betaproteobacteria</taxon>
        <taxon>Burkholderiales</taxon>
        <taxon>Burkholderiaceae</taxon>
        <taxon>Robbsia</taxon>
    </lineage>
</organism>
<evidence type="ECO:0000256" key="2">
    <source>
        <dbReference type="ARBA" id="ARBA00047806"/>
    </source>
</evidence>
<evidence type="ECO:0000256" key="1">
    <source>
        <dbReference type="ARBA" id="ARBA00023002"/>
    </source>
</evidence>
<evidence type="ECO:0000259" key="5">
    <source>
        <dbReference type="Pfam" id="PF01625"/>
    </source>
</evidence>
<dbReference type="Gene3D" id="3.30.1060.10">
    <property type="entry name" value="Peptide methionine sulphoxide reductase MsrA"/>
    <property type="match status" value="1"/>
</dbReference>
<evidence type="ECO:0000256" key="3">
    <source>
        <dbReference type="ARBA" id="ARBA00048782"/>
    </source>
</evidence>
<protein>
    <recommendedName>
        <fullName evidence="4">Peptide methionine sulfoxide reductase MsrA</fullName>
        <shortName evidence="4">Protein-methionine-S-oxide reductase</shortName>
        <ecNumber evidence="4">1.8.4.11</ecNumber>
    </recommendedName>
    <alternativeName>
        <fullName evidence="4">Peptide-methionine (S)-S-oxide reductase</fullName>
        <shortName evidence="4">Peptide Met(O) reductase</shortName>
    </alternativeName>
</protein>
<evidence type="ECO:0000256" key="4">
    <source>
        <dbReference type="HAMAP-Rule" id="MF_01401"/>
    </source>
</evidence>
<accession>A0ABT3ZGY9</accession>
<evidence type="ECO:0000313" key="7">
    <source>
        <dbReference type="Proteomes" id="UP001082899"/>
    </source>
</evidence>
<dbReference type="Proteomes" id="UP001082899">
    <property type="component" value="Unassembled WGS sequence"/>
</dbReference>
<keyword evidence="1 4" id="KW-0560">Oxidoreductase</keyword>
<comment type="caution">
    <text evidence="6">The sequence shown here is derived from an EMBL/GenBank/DDBJ whole genome shotgun (WGS) entry which is preliminary data.</text>
</comment>
<dbReference type="PANTHER" id="PTHR43774:SF1">
    <property type="entry name" value="PEPTIDE METHIONINE SULFOXIDE REDUCTASE MSRA 2"/>
    <property type="match status" value="1"/>
</dbReference>
<feature type="active site" evidence="4">
    <location>
        <position position="78"/>
    </location>
</feature>
<dbReference type="InterPro" id="IPR002569">
    <property type="entry name" value="Met_Sox_Rdtase_MsrA_dom"/>
</dbReference>
<dbReference type="RefSeq" id="WP_267844914.1">
    <property type="nucleotide sequence ID" value="NZ_JAPMXC010000001.1"/>
</dbReference>
<dbReference type="InterPro" id="IPR036509">
    <property type="entry name" value="Met_Sox_Rdtase_MsrA_sf"/>
</dbReference>
<feature type="domain" description="Peptide methionine sulphoxide reductase MsrA" evidence="5">
    <location>
        <begin position="71"/>
        <end position="223"/>
    </location>
</feature>
<name>A0ABT3ZGY9_9BURK</name>
<keyword evidence="7" id="KW-1185">Reference proteome</keyword>
<dbReference type="EC" id="1.8.4.11" evidence="4"/>
<dbReference type="PANTHER" id="PTHR43774">
    <property type="entry name" value="PEPTIDE METHIONINE SULFOXIDE REDUCTASE"/>
    <property type="match status" value="1"/>
</dbReference>
<proteinExistence type="inferred from homology"/>
<comment type="similarity">
    <text evidence="4">Belongs to the MsrA Met sulfoxide reductase family.</text>
</comment>
<comment type="catalytic activity">
    <reaction evidence="2 4">
        <text>L-methionyl-[protein] + [thioredoxin]-disulfide + H2O = L-methionyl-(S)-S-oxide-[protein] + [thioredoxin]-dithiol</text>
        <dbReference type="Rhea" id="RHEA:14217"/>
        <dbReference type="Rhea" id="RHEA-COMP:10698"/>
        <dbReference type="Rhea" id="RHEA-COMP:10700"/>
        <dbReference type="Rhea" id="RHEA-COMP:12313"/>
        <dbReference type="Rhea" id="RHEA-COMP:12315"/>
        <dbReference type="ChEBI" id="CHEBI:15377"/>
        <dbReference type="ChEBI" id="CHEBI:16044"/>
        <dbReference type="ChEBI" id="CHEBI:29950"/>
        <dbReference type="ChEBI" id="CHEBI:44120"/>
        <dbReference type="ChEBI" id="CHEBI:50058"/>
        <dbReference type="EC" id="1.8.4.11"/>
    </reaction>
</comment>
<evidence type="ECO:0000313" key="6">
    <source>
        <dbReference type="EMBL" id="MCY0385796.1"/>
    </source>
</evidence>
<reference evidence="6" key="1">
    <citation type="submission" date="2022-11" db="EMBL/GenBank/DDBJ databases">
        <title>Robbsia betulipollinis sp. nov., isolated from pollen of birch (Betula pendula).</title>
        <authorList>
            <person name="Shi H."/>
            <person name="Ambika Manirajan B."/>
            <person name="Ratering S."/>
            <person name="Geissler-Plaum R."/>
            <person name="Schnell S."/>
        </authorList>
    </citation>
    <scope>NUCLEOTIDE SEQUENCE</scope>
    <source>
        <strain evidence="6">Bb-Pol-6</strain>
    </source>
</reference>
<dbReference type="Pfam" id="PF01625">
    <property type="entry name" value="PMSR"/>
    <property type="match status" value="1"/>
</dbReference>
<dbReference type="SUPFAM" id="SSF55068">
    <property type="entry name" value="Peptide methionine sulfoxide reductase"/>
    <property type="match status" value="1"/>
</dbReference>
<dbReference type="GO" id="GO:0008113">
    <property type="term" value="F:peptide-methionine (S)-S-oxide reductase activity"/>
    <property type="evidence" value="ECO:0007669"/>
    <property type="project" value="UniProtKB-EC"/>
</dbReference>
<comment type="function">
    <text evidence="4">Has an important function as a repair enzyme for proteins that have been inactivated by oxidation. Catalyzes the reversible oxidation-reduction of methionine sulfoxide in proteins to methionine.</text>
</comment>
<dbReference type="NCBIfam" id="TIGR00401">
    <property type="entry name" value="msrA"/>
    <property type="match status" value="1"/>
</dbReference>
<comment type="catalytic activity">
    <reaction evidence="3 4">
        <text>[thioredoxin]-disulfide + L-methionine + H2O = L-methionine (S)-S-oxide + [thioredoxin]-dithiol</text>
        <dbReference type="Rhea" id="RHEA:19993"/>
        <dbReference type="Rhea" id="RHEA-COMP:10698"/>
        <dbReference type="Rhea" id="RHEA-COMP:10700"/>
        <dbReference type="ChEBI" id="CHEBI:15377"/>
        <dbReference type="ChEBI" id="CHEBI:29950"/>
        <dbReference type="ChEBI" id="CHEBI:50058"/>
        <dbReference type="ChEBI" id="CHEBI:57844"/>
        <dbReference type="ChEBI" id="CHEBI:58772"/>
        <dbReference type="EC" id="1.8.4.11"/>
    </reaction>
</comment>
<dbReference type="EMBL" id="JAPMXC010000001">
    <property type="protein sequence ID" value="MCY0385796.1"/>
    <property type="molecule type" value="Genomic_DNA"/>
</dbReference>
<gene>
    <name evidence="4 6" type="primary">msrA</name>
    <name evidence="6" type="ORF">OVY01_00780</name>
</gene>
<dbReference type="HAMAP" id="MF_01401">
    <property type="entry name" value="MsrA"/>
    <property type="match status" value="1"/>
</dbReference>
<sequence length="256" mass="27495">MNTLNKPTAPAVPSRRRFRAVTPSLAGKLALAAAIGAGALSWQHAAYSVEEARVVPAPVQDEKAGPARLETAVVSGGCFWGVQGVFQHVRGVSKVVSGYSGGAASTAAYEMVSTGATGHAESVQITFDPARISYGRLLQIFFSVAHNPTERDMQGPDHGSQYRSAIFPQSREQAQVASAYIQQLNQGHVFPATVVTRVETFKGFYPAENYHQNYLTLHPDNPYIAVNDLPKVGYLKQYFPAAYTATPALLQVASAQ</sequence>